<dbReference type="OrthoDB" id="9797498at2"/>
<dbReference type="Gene3D" id="3.30.110.90">
    <property type="entry name" value="Amidohydrolase"/>
    <property type="match status" value="1"/>
</dbReference>
<dbReference type="InterPro" id="IPR051781">
    <property type="entry name" value="Metallo-dep_Hydrolase"/>
</dbReference>
<organism evidence="2 3">
    <name type="scientific">Marivirga sericea</name>
    <dbReference type="NCBI Taxonomy" id="1028"/>
    <lineage>
        <taxon>Bacteria</taxon>
        <taxon>Pseudomonadati</taxon>
        <taxon>Bacteroidota</taxon>
        <taxon>Cytophagia</taxon>
        <taxon>Cytophagales</taxon>
        <taxon>Marivirgaceae</taxon>
        <taxon>Marivirga</taxon>
    </lineage>
</organism>
<dbReference type="Gene3D" id="1.20.58.520">
    <property type="entry name" value="Amidohydrolase"/>
    <property type="match status" value="1"/>
</dbReference>
<dbReference type="GO" id="GO:0016810">
    <property type="term" value="F:hydrolase activity, acting on carbon-nitrogen (but not peptide) bonds"/>
    <property type="evidence" value="ECO:0007669"/>
    <property type="project" value="InterPro"/>
</dbReference>
<dbReference type="STRING" id="1028.SAMN05661096_03223"/>
<dbReference type="SUPFAM" id="SSF51338">
    <property type="entry name" value="Composite domain of metallo-dependent hydrolases"/>
    <property type="match status" value="1"/>
</dbReference>
<dbReference type="RefSeq" id="WP_085518359.1">
    <property type="nucleotide sequence ID" value="NZ_FXAW01000007.1"/>
</dbReference>
<dbReference type="AlphaFoldDB" id="A0A1X7KXQ8"/>
<proteinExistence type="predicted"/>
<dbReference type="PANTHER" id="PTHR43135">
    <property type="entry name" value="ALPHA-D-RIBOSE 1-METHYLPHOSPHONATE 5-TRIPHOSPHATE DIPHOSPHATASE"/>
    <property type="match status" value="1"/>
</dbReference>
<keyword evidence="3" id="KW-1185">Reference proteome</keyword>
<dbReference type="InterPro" id="IPR006680">
    <property type="entry name" value="Amidohydro-rel"/>
</dbReference>
<evidence type="ECO:0000313" key="3">
    <source>
        <dbReference type="Proteomes" id="UP000193804"/>
    </source>
</evidence>
<gene>
    <name evidence="2" type="ORF">SAMN05661096_03223</name>
</gene>
<evidence type="ECO:0000313" key="2">
    <source>
        <dbReference type="EMBL" id="SMG46127.1"/>
    </source>
</evidence>
<dbReference type="SUPFAM" id="SSF51556">
    <property type="entry name" value="Metallo-dependent hydrolases"/>
    <property type="match status" value="1"/>
</dbReference>
<dbReference type="Gene3D" id="3.40.50.10910">
    <property type="entry name" value="Amidohydrolase"/>
    <property type="match status" value="1"/>
</dbReference>
<dbReference type="Pfam" id="PF01979">
    <property type="entry name" value="Amidohydro_1"/>
    <property type="match status" value="1"/>
</dbReference>
<reference evidence="3" key="1">
    <citation type="submission" date="2017-04" db="EMBL/GenBank/DDBJ databases">
        <authorList>
            <person name="Varghese N."/>
            <person name="Submissions S."/>
        </authorList>
    </citation>
    <scope>NUCLEOTIDE SEQUENCE [LARGE SCALE GENOMIC DNA]</scope>
    <source>
        <strain evidence="3">DSM 4125</strain>
    </source>
</reference>
<dbReference type="InterPro" id="IPR011059">
    <property type="entry name" value="Metal-dep_hydrolase_composite"/>
</dbReference>
<accession>A0A1X7KXQ8</accession>
<dbReference type="EMBL" id="FXAW01000007">
    <property type="protein sequence ID" value="SMG46127.1"/>
    <property type="molecule type" value="Genomic_DNA"/>
</dbReference>
<sequence length="458" mass="50482">MKSHRSLFLTLLSVILVSSCTLNKQISVDLILMNASIVDIQNNKTLEKQYVAIKADTIFATGPMDEIPVYSAQRSVDLKEKYVMPGLWDNHVHFRGGTDLIAGNQDLLGLFSKFGVTTVRDAGGDITPAVMGWQEKIMQNELVGPRIFTSGPKLDGPKPAWEGSIKIENDQDIQNALDSLESIGVDYVKIYDGSLSKENFYAIIEATDKRGMKVTGHMPMSADLNKAVDLGLDGSEHMYYVMKACSPKADSLTELGLGYGMMETITDTYDSQLANEFFTKLAKKEVYITPTLYIGKVLSQLADKDHSEDSLLNQIGTGVQKTYEGRIKSAQRAKSSGSQMREKVSDLAKQMIRPMFDAGVPILAGSDCGPFNSFVYPGEALWGELFSLVDAGLTPAEALQTSLIHGPEFMDLEKYYGSVEEGKVADLLILVKNPLDDIQNLRSLERVILKGDFTDKRN</sequence>
<dbReference type="PANTHER" id="PTHR43135:SF3">
    <property type="entry name" value="ALPHA-D-RIBOSE 1-METHYLPHOSPHONATE 5-TRIPHOSPHATE DIPHOSPHATASE"/>
    <property type="match status" value="1"/>
</dbReference>
<feature type="domain" description="Amidohydrolase-related" evidence="1">
    <location>
        <begin position="82"/>
        <end position="452"/>
    </location>
</feature>
<evidence type="ECO:0000259" key="1">
    <source>
        <dbReference type="Pfam" id="PF01979"/>
    </source>
</evidence>
<dbReference type="PROSITE" id="PS51257">
    <property type="entry name" value="PROKAR_LIPOPROTEIN"/>
    <property type="match status" value="1"/>
</dbReference>
<name>A0A1X7KXQ8_9BACT</name>
<dbReference type="Gene3D" id="2.30.40.10">
    <property type="entry name" value="Urease, subunit C, domain 1"/>
    <property type="match status" value="1"/>
</dbReference>
<protein>
    <submittedName>
        <fullName evidence="2">Amidohydrolase family protein</fullName>
    </submittedName>
</protein>
<dbReference type="InterPro" id="IPR032466">
    <property type="entry name" value="Metal_Hydrolase"/>
</dbReference>
<dbReference type="Proteomes" id="UP000193804">
    <property type="component" value="Unassembled WGS sequence"/>
</dbReference>
<keyword evidence="2" id="KW-0378">Hydrolase</keyword>